<evidence type="ECO:0000313" key="3">
    <source>
        <dbReference type="Proteomes" id="UP000218231"/>
    </source>
</evidence>
<protein>
    <submittedName>
        <fullName evidence="2">Uncharacterized protein</fullName>
    </submittedName>
</protein>
<accession>A0A2A2LSM1</accession>
<name>A0A2A2LSM1_9BILA</name>
<keyword evidence="1" id="KW-1133">Transmembrane helix</keyword>
<comment type="caution">
    <text evidence="2">The sequence shown here is derived from an EMBL/GenBank/DDBJ whole genome shotgun (WGS) entry which is preliminary data.</text>
</comment>
<sequence>MVFGVLYMILALSNLTKSTIAIVYELQLDDKFSEPVGLSISIIVWVAELCSLACICILFVGIRTRKSHLFIPFFVIVGVHMLYTFVIIVVVLFQPSFALVYGFLCRIMHETMNNKDTQLMFARDTILVYITALGIEVWVFNVVYRCLKYFTDVENMSYRMIAID</sequence>
<organism evidence="2 3">
    <name type="scientific">Diploscapter pachys</name>
    <dbReference type="NCBI Taxonomy" id="2018661"/>
    <lineage>
        <taxon>Eukaryota</taxon>
        <taxon>Metazoa</taxon>
        <taxon>Ecdysozoa</taxon>
        <taxon>Nematoda</taxon>
        <taxon>Chromadorea</taxon>
        <taxon>Rhabditida</taxon>
        <taxon>Rhabditina</taxon>
        <taxon>Rhabditomorpha</taxon>
        <taxon>Rhabditoidea</taxon>
        <taxon>Rhabditidae</taxon>
        <taxon>Diploscapter</taxon>
    </lineage>
</organism>
<dbReference type="OrthoDB" id="5862767at2759"/>
<proteinExistence type="predicted"/>
<reference evidence="2 3" key="1">
    <citation type="journal article" date="2017" name="Curr. Biol.">
        <title>Genome architecture and evolution of a unichromosomal asexual nematode.</title>
        <authorList>
            <person name="Fradin H."/>
            <person name="Zegar C."/>
            <person name="Gutwein M."/>
            <person name="Lucas J."/>
            <person name="Kovtun M."/>
            <person name="Corcoran D."/>
            <person name="Baugh L.R."/>
            <person name="Kiontke K."/>
            <person name="Gunsalus K."/>
            <person name="Fitch D.H."/>
            <person name="Piano F."/>
        </authorList>
    </citation>
    <scope>NUCLEOTIDE SEQUENCE [LARGE SCALE GENOMIC DNA]</scope>
    <source>
        <strain evidence="2">PF1309</strain>
    </source>
</reference>
<evidence type="ECO:0000256" key="1">
    <source>
        <dbReference type="SAM" id="Phobius"/>
    </source>
</evidence>
<feature type="transmembrane region" description="Helical" evidence="1">
    <location>
        <begin position="69"/>
        <end position="93"/>
    </location>
</feature>
<keyword evidence="1" id="KW-0472">Membrane</keyword>
<keyword evidence="1" id="KW-0812">Transmembrane</keyword>
<gene>
    <name evidence="2" type="ORF">WR25_08970</name>
</gene>
<feature type="transmembrane region" description="Helical" evidence="1">
    <location>
        <begin position="126"/>
        <end position="147"/>
    </location>
</feature>
<feature type="transmembrane region" description="Helical" evidence="1">
    <location>
        <begin position="42"/>
        <end position="62"/>
    </location>
</feature>
<dbReference type="Proteomes" id="UP000218231">
    <property type="component" value="Unassembled WGS sequence"/>
</dbReference>
<evidence type="ECO:0000313" key="2">
    <source>
        <dbReference type="EMBL" id="PAV89246.1"/>
    </source>
</evidence>
<dbReference type="EMBL" id="LIAE01006464">
    <property type="protein sequence ID" value="PAV89246.1"/>
    <property type="molecule type" value="Genomic_DNA"/>
</dbReference>
<keyword evidence="3" id="KW-1185">Reference proteome</keyword>
<dbReference type="AlphaFoldDB" id="A0A2A2LSM1"/>